<sequence length="592" mass="63584">MLRIVLSMVALAVLMGAAPPFDPKPWLADYRQLRSQMAVAYANLDDAAARGVDLTALDQKTVGALKRAGSELEALGALQRFIAAFQDNHLQLALRGHVLFETAPFYDVRLQADGDRVVLASPLPGDCALARGAPVERVNGRPVAEWIAELEPLAPEPEATWRRNMALTYLTQGPFAPRGGLTVEGRSEAGQALSCRVESVPLSSRFTSKGPPVPLSFEMTGEAACAAMGAKARPPGAPYEGEPVPGFERLETPSNAFSAGLLSVGSGKRWGVVRIPLFSGEAYPATCAAAWDAWRQGKEGLCEGECRWDFEEEAIAPRLLADLAARVRQLQAAQVEGMVLDLMGNGGGTDWVEPAARLFGPKGMPCSGLGFIRHPHWAKQFDEMKAELDADLARTGLSPQDRRILTQARQRVLELKGKTRRTCSREKVWTQKGASQECPGVARKGAPACGLVADLPPEALSGLGSRQLVLGTTAWRDAEGLYTGPLVVLTNRRTASAAEQAASLLKDGAGARLLGERTLGSGCGFTNGGMPVVLTHSKLRVNMPDCVRYRQDGTNEQRGLLPDIPVVWGALDSPEARARQWMEALRASLETL</sequence>
<dbReference type="PANTHER" id="PTHR32060:SF30">
    <property type="entry name" value="CARBOXY-TERMINAL PROCESSING PROTEASE CTPA"/>
    <property type="match status" value="1"/>
</dbReference>
<reference evidence="3 4" key="1">
    <citation type="submission" date="2022-11" db="EMBL/GenBank/DDBJ databases">
        <title>Minimal conservation of predation-associated metabolite biosynthetic gene clusters underscores biosynthetic potential of Myxococcota including descriptions for ten novel species: Archangium lansinium sp. nov., Myxococcus landrumus sp. nov., Nannocystis bai.</title>
        <authorList>
            <person name="Ahearne A."/>
            <person name="Stevens C."/>
            <person name="Dowd S."/>
        </authorList>
    </citation>
    <scope>NUCLEOTIDE SEQUENCE [LARGE SCALE GENOMIC DNA]</scope>
    <source>
        <strain evidence="3 4">NCWAL01</strain>
    </source>
</reference>
<gene>
    <name evidence="3" type="ORF">POL68_35810</name>
</gene>
<proteinExistence type="predicted"/>
<dbReference type="EMBL" id="JAQNDM010000002">
    <property type="protein sequence ID" value="MDC0713887.1"/>
    <property type="molecule type" value="Genomic_DNA"/>
</dbReference>
<dbReference type="Proteomes" id="UP001221838">
    <property type="component" value="Unassembled WGS sequence"/>
</dbReference>
<dbReference type="InterPro" id="IPR029045">
    <property type="entry name" value="ClpP/crotonase-like_dom_sf"/>
</dbReference>
<dbReference type="RefSeq" id="WP_272144334.1">
    <property type="nucleotide sequence ID" value="NZ_JAQNDM010000002.1"/>
</dbReference>
<accession>A0ABT5DJQ9</accession>
<protein>
    <submittedName>
        <fullName evidence="3">S41 family peptidase</fullName>
    </submittedName>
</protein>
<evidence type="ECO:0000313" key="3">
    <source>
        <dbReference type="EMBL" id="MDC0713887.1"/>
    </source>
</evidence>
<organism evidence="3 4">
    <name type="scientific">Stigmatella ashevillensis</name>
    <dbReference type="NCBI Taxonomy" id="2995309"/>
    <lineage>
        <taxon>Bacteria</taxon>
        <taxon>Pseudomonadati</taxon>
        <taxon>Myxococcota</taxon>
        <taxon>Myxococcia</taxon>
        <taxon>Myxococcales</taxon>
        <taxon>Cystobacterineae</taxon>
        <taxon>Archangiaceae</taxon>
        <taxon>Stigmatella</taxon>
    </lineage>
</organism>
<keyword evidence="1" id="KW-0732">Signal</keyword>
<feature type="signal peptide" evidence="1">
    <location>
        <begin position="1"/>
        <end position="17"/>
    </location>
</feature>
<feature type="chain" id="PRO_5045841080" evidence="1">
    <location>
        <begin position="18"/>
        <end position="592"/>
    </location>
</feature>
<name>A0ABT5DJQ9_9BACT</name>
<evidence type="ECO:0000313" key="4">
    <source>
        <dbReference type="Proteomes" id="UP001221838"/>
    </source>
</evidence>
<evidence type="ECO:0000256" key="1">
    <source>
        <dbReference type="SAM" id="SignalP"/>
    </source>
</evidence>
<evidence type="ECO:0000259" key="2">
    <source>
        <dbReference type="Pfam" id="PF03572"/>
    </source>
</evidence>
<keyword evidence="4" id="KW-1185">Reference proteome</keyword>
<dbReference type="InterPro" id="IPR005151">
    <property type="entry name" value="Tail-specific_protease"/>
</dbReference>
<dbReference type="PANTHER" id="PTHR32060">
    <property type="entry name" value="TAIL-SPECIFIC PROTEASE"/>
    <property type="match status" value="1"/>
</dbReference>
<dbReference type="Pfam" id="PF03572">
    <property type="entry name" value="Peptidase_S41"/>
    <property type="match status" value="1"/>
</dbReference>
<dbReference type="Gene3D" id="3.90.226.10">
    <property type="entry name" value="2-enoyl-CoA Hydratase, Chain A, domain 1"/>
    <property type="match status" value="1"/>
</dbReference>
<dbReference type="SUPFAM" id="SSF52096">
    <property type="entry name" value="ClpP/crotonase"/>
    <property type="match status" value="1"/>
</dbReference>
<feature type="domain" description="Tail specific protease" evidence="2">
    <location>
        <begin position="479"/>
        <end position="566"/>
    </location>
</feature>
<comment type="caution">
    <text evidence="3">The sequence shown here is derived from an EMBL/GenBank/DDBJ whole genome shotgun (WGS) entry which is preliminary data.</text>
</comment>